<dbReference type="PANTHER" id="PTHR34580:SF1">
    <property type="entry name" value="PROTEIN PAFC"/>
    <property type="match status" value="1"/>
</dbReference>
<proteinExistence type="predicted"/>
<dbReference type="PROSITE" id="PS52050">
    <property type="entry name" value="WYL"/>
    <property type="match status" value="1"/>
</dbReference>
<dbReference type="EMBL" id="DWXX01000024">
    <property type="protein sequence ID" value="HJB58286.1"/>
    <property type="molecule type" value="Genomic_DNA"/>
</dbReference>
<evidence type="ECO:0000313" key="3">
    <source>
        <dbReference type="EMBL" id="HJB58286.1"/>
    </source>
</evidence>
<dbReference type="Pfam" id="PF13280">
    <property type="entry name" value="WYL"/>
    <property type="match status" value="1"/>
</dbReference>
<evidence type="ECO:0000259" key="2">
    <source>
        <dbReference type="Pfam" id="PF25583"/>
    </source>
</evidence>
<dbReference type="InterPro" id="IPR026881">
    <property type="entry name" value="WYL_dom"/>
</dbReference>
<name>A0A9D2MDY6_9FIRM</name>
<dbReference type="InterPro" id="IPR036390">
    <property type="entry name" value="WH_DNA-bd_sf"/>
</dbReference>
<dbReference type="AlphaFoldDB" id="A0A9D2MDY6"/>
<accession>A0A9D2MDY6</accession>
<evidence type="ECO:0000259" key="1">
    <source>
        <dbReference type="Pfam" id="PF13280"/>
    </source>
</evidence>
<comment type="caution">
    <text evidence="3">The sequence shown here is derived from an EMBL/GenBank/DDBJ whole genome shotgun (WGS) entry which is preliminary data.</text>
</comment>
<sequence>MPRQEKQKPKLMTLARIFEQETDEHHRLAVPDLTEMLLARGVPCERKCIYSDIEALRGMGYDIMMQRGRGGGYWLAHRDFELAELKLLVDAVQSCRFIPQDETDALIRKLERLTSRFEAEQLQRQVVVAGRPRSRNKAVLYTIDALHDAIHTGRQVAFHYANGKDHIVSPWQMAWDSGAYYLIAYQDYAQPAGIRHYRVDRMSRVTVLPDSPRQGQEAFANFNLPAYLKKHFHMYGGPEYQVTLRCAAELRQTMLDRFGQETILIDDADGGFHFTAPICVSDPFLGWVCGFGGKVTITAPAEVRAQMASLARALADTYSRGK</sequence>
<dbReference type="Proteomes" id="UP000824211">
    <property type="component" value="Unassembled WGS sequence"/>
</dbReference>
<organism evidence="3 4">
    <name type="scientific">Candidatus Faecalibacterium faecipullorum</name>
    <dbReference type="NCBI Taxonomy" id="2838578"/>
    <lineage>
        <taxon>Bacteria</taxon>
        <taxon>Bacillati</taxon>
        <taxon>Bacillota</taxon>
        <taxon>Clostridia</taxon>
        <taxon>Eubacteriales</taxon>
        <taxon>Oscillospiraceae</taxon>
        <taxon>Faecalibacterium</taxon>
    </lineage>
</organism>
<reference evidence="3" key="1">
    <citation type="journal article" date="2021" name="PeerJ">
        <title>Extensive microbial diversity within the chicken gut microbiome revealed by metagenomics and culture.</title>
        <authorList>
            <person name="Gilroy R."/>
            <person name="Ravi A."/>
            <person name="Getino M."/>
            <person name="Pursley I."/>
            <person name="Horton D.L."/>
            <person name="Alikhan N.F."/>
            <person name="Baker D."/>
            <person name="Gharbi K."/>
            <person name="Hall N."/>
            <person name="Watson M."/>
            <person name="Adriaenssens E.M."/>
            <person name="Foster-Nyarko E."/>
            <person name="Jarju S."/>
            <person name="Secka A."/>
            <person name="Antonio M."/>
            <person name="Oren A."/>
            <person name="Chaudhuri R.R."/>
            <person name="La Ragione R."/>
            <person name="Hildebrand F."/>
            <person name="Pallen M.J."/>
        </authorList>
    </citation>
    <scope>NUCLEOTIDE SEQUENCE</scope>
    <source>
        <strain evidence="3">ChiHjej9B8-13557</strain>
    </source>
</reference>
<dbReference type="PANTHER" id="PTHR34580">
    <property type="match status" value="1"/>
</dbReference>
<evidence type="ECO:0000313" key="4">
    <source>
        <dbReference type="Proteomes" id="UP000824211"/>
    </source>
</evidence>
<gene>
    <name evidence="3" type="ORF">H9771_01270</name>
</gene>
<dbReference type="Pfam" id="PF25583">
    <property type="entry name" value="WCX"/>
    <property type="match status" value="1"/>
</dbReference>
<dbReference type="InterPro" id="IPR057727">
    <property type="entry name" value="WCX_dom"/>
</dbReference>
<feature type="domain" description="WCX" evidence="2">
    <location>
        <begin position="239"/>
        <end position="315"/>
    </location>
</feature>
<dbReference type="InterPro" id="IPR051534">
    <property type="entry name" value="CBASS_pafABC_assoc_protein"/>
</dbReference>
<protein>
    <submittedName>
        <fullName evidence="3">WYL domain-containing protein</fullName>
    </submittedName>
</protein>
<reference evidence="3" key="2">
    <citation type="submission" date="2021-04" db="EMBL/GenBank/DDBJ databases">
        <authorList>
            <person name="Gilroy R."/>
        </authorList>
    </citation>
    <scope>NUCLEOTIDE SEQUENCE</scope>
    <source>
        <strain evidence="3">ChiHjej9B8-13557</strain>
    </source>
</reference>
<dbReference type="SUPFAM" id="SSF46785">
    <property type="entry name" value="Winged helix' DNA-binding domain"/>
    <property type="match status" value="1"/>
</dbReference>
<feature type="domain" description="WYL" evidence="1">
    <location>
        <begin position="143"/>
        <end position="207"/>
    </location>
</feature>